<dbReference type="NCBIfam" id="NF038012">
    <property type="entry name" value="DMT_1"/>
    <property type="match status" value="1"/>
</dbReference>
<evidence type="ECO:0000313" key="2">
    <source>
        <dbReference type="EMBL" id="MDR7299987.1"/>
    </source>
</evidence>
<protein>
    <submittedName>
        <fullName evidence="2">Drug/metabolite transporter (DMT)-like permease</fullName>
    </submittedName>
</protein>
<dbReference type="RefSeq" id="WP_310267995.1">
    <property type="nucleotide sequence ID" value="NZ_JAVDXW010000001.1"/>
</dbReference>
<organism evidence="2 3">
    <name type="scientific">Haloactinomyces albus</name>
    <dbReference type="NCBI Taxonomy" id="1352928"/>
    <lineage>
        <taxon>Bacteria</taxon>
        <taxon>Bacillati</taxon>
        <taxon>Actinomycetota</taxon>
        <taxon>Actinomycetes</taxon>
        <taxon>Actinopolysporales</taxon>
        <taxon>Actinopolysporaceae</taxon>
        <taxon>Haloactinomyces</taxon>
    </lineage>
</organism>
<feature type="transmembrane region" description="Helical" evidence="1">
    <location>
        <begin position="6"/>
        <end position="27"/>
    </location>
</feature>
<reference evidence="2" key="1">
    <citation type="submission" date="2023-07" db="EMBL/GenBank/DDBJ databases">
        <title>Sequencing the genomes of 1000 actinobacteria strains.</title>
        <authorList>
            <person name="Klenk H.-P."/>
        </authorList>
    </citation>
    <scope>NUCLEOTIDE SEQUENCE</scope>
    <source>
        <strain evidence="2">DSM 45977</strain>
    </source>
</reference>
<comment type="caution">
    <text evidence="2">The sequence shown here is derived from an EMBL/GenBank/DDBJ whole genome shotgun (WGS) entry which is preliminary data.</text>
</comment>
<dbReference type="InterPro" id="IPR037185">
    <property type="entry name" value="EmrE-like"/>
</dbReference>
<evidence type="ECO:0000313" key="3">
    <source>
        <dbReference type="Proteomes" id="UP001180845"/>
    </source>
</evidence>
<feature type="transmembrane region" description="Helical" evidence="1">
    <location>
        <begin position="139"/>
        <end position="157"/>
    </location>
</feature>
<dbReference type="SUPFAM" id="SSF103481">
    <property type="entry name" value="Multidrug resistance efflux transporter EmrE"/>
    <property type="match status" value="1"/>
</dbReference>
<keyword evidence="1" id="KW-0812">Transmembrane</keyword>
<dbReference type="PANTHER" id="PTHR40761:SF1">
    <property type="entry name" value="CONSERVED INTEGRAL MEMBRANE ALANINE VALINE AND LEUCINE RICH PROTEIN-RELATED"/>
    <property type="match status" value="1"/>
</dbReference>
<feature type="transmembrane region" description="Helical" evidence="1">
    <location>
        <begin position="78"/>
        <end position="97"/>
    </location>
</feature>
<feature type="transmembrane region" description="Helical" evidence="1">
    <location>
        <begin position="258"/>
        <end position="279"/>
    </location>
</feature>
<keyword evidence="3" id="KW-1185">Reference proteome</keyword>
<accession>A0AAE3Z7X0</accession>
<feature type="transmembrane region" description="Helical" evidence="1">
    <location>
        <begin position="169"/>
        <end position="191"/>
    </location>
</feature>
<feature type="transmembrane region" description="Helical" evidence="1">
    <location>
        <begin position="54"/>
        <end position="72"/>
    </location>
</feature>
<proteinExistence type="predicted"/>
<dbReference type="AlphaFoldDB" id="A0AAE3Z7X0"/>
<dbReference type="PANTHER" id="PTHR40761">
    <property type="entry name" value="CONSERVED INTEGRAL MEMBRANE ALANINE VALINE AND LEUCINE RICH PROTEIN-RELATED"/>
    <property type="match status" value="1"/>
</dbReference>
<dbReference type="EMBL" id="JAVDXW010000001">
    <property type="protein sequence ID" value="MDR7299987.1"/>
    <property type="molecule type" value="Genomic_DNA"/>
</dbReference>
<keyword evidence="1" id="KW-1133">Transmembrane helix</keyword>
<keyword evidence="1" id="KW-0472">Membrane</keyword>
<sequence length="308" mass="32199">MSQALQLVFSGLAALAAGGCLAVTGLLQQRAASSRPKNEQLSLKLLIALVQNKMWLAGIGVAFLSYAFQAVALSLGPLALVQPLLVAELIFAVPISVRWRGARIGRREWAAVILVVAGLVIGIISAYPRGGDPLQPITLWAYALGGIFVIAGMSLVIGRMVSGPPRASLFALSGAAVLGLQSALFAATIALLRQDIGHTFTTWQPYTLIVASLAGMFLVENAYHAGPLAASMPVMDATLPLVSISIGVALFGEQIRTGTLALTGTAVGLALLIGGIIMLDTSSVIRRQQQIEHQDKAETAENEQGTPE</sequence>
<evidence type="ECO:0000256" key="1">
    <source>
        <dbReference type="SAM" id="Phobius"/>
    </source>
</evidence>
<feature type="transmembrane region" description="Helical" evidence="1">
    <location>
        <begin position="109"/>
        <end position="127"/>
    </location>
</feature>
<gene>
    <name evidence="2" type="ORF">JOF55_000168</name>
</gene>
<name>A0AAE3Z7X0_9ACTN</name>
<feature type="transmembrane region" description="Helical" evidence="1">
    <location>
        <begin position="234"/>
        <end position="252"/>
    </location>
</feature>
<feature type="transmembrane region" description="Helical" evidence="1">
    <location>
        <begin position="203"/>
        <end position="222"/>
    </location>
</feature>
<dbReference type="Proteomes" id="UP001180845">
    <property type="component" value="Unassembled WGS sequence"/>
</dbReference>